<dbReference type="AlphaFoldDB" id="D4H530"/>
<dbReference type="EMBL" id="CP001968">
    <property type="protein sequence ID" value="ADD69386.1"/>
    <property type="molecule type" value="Genomic_DNA"/>
</dbReference>
<dbReference type="InterPro" id="IPR011989">
    <property type="entry name" value="ARM-like"/>
</dbReference>
<dbReference type="InterPro" id="IPR016024">
    <property type="entry name" value="ARM-type_fold"/>
</dbReference>
<accession>D4H530</accession>
<reference evidence="1 2" key="1">
    <citation type="journal article" date="2010" name="Stand. Genomic Sci.">
        <title>Complete genome sequence of Denitrovibrio acetiphilus type strain (N2460).</title>
        <authorList>
            <person name="Kiss H."/>
            <person name="Lang E."/>
            <person name="Lapidus A."/>
            <person name="Copeland A."/>
            <person name="Nolan M."/>
            <person name="Glavina Del Rio T."/>
            <person name="Chen F."/>
            <person name="Lucas S."/>
            <person name="Tice H."/>
            <person name="Cheng J.F."/>
            <person name="Han C."/>
            <person name="Goodwin L."/>
            <person name="Pitluck S."/>
            <person name="Liolios K."/>
            <person name="Pati A."/>
            <person name="Ivanova N."/>
            <person name="Mavromatis K."/>
            <person name="Chen A."/>
            <person name="Palaniappan K."/>
            <person name="Land M."/>
            <person name="Hauser L."/>
            <person name="Chang Y.J."/>
            <person name="Jeffries C.D."/>
            <person name="Detter J.C."/>
            <person name="Brettin T."/>
            <person name="Spring S."/>
            <person name="Rohde M."/>
            <person name="Goker M."/>
            <person name="Woyke T."/>
            <person name="Bristow J."/>
            <person name="Eisen J.A."/>
            <person name="Markowitz V."/>
            <person name="Hugenholtz P."/>
            <person name="Kyrpides N.C."/>
            <person name="Klenk H.P."/>
        </authorList>
    </citation>
    <scope>NUCLEOTIDE SEQUENCE [LARGE SCALE GENOMIC DNA]</scope>
    <source>
        <strain evidence="2">DSM 12809 / NBRC 114555 / N2460</strain>
    </source>
</reference>
<dbReference type="eggNOG" id="COG1413">
    <property type="taxonomic scope" value="Bacteria"/>
</dbReference>
<dbReference type="Pfam" id="PF13646">
    <property type="entry name" value="HEAT_2"/>
    <property type="match status" value="1"/>
</dbReference>
<proteinExistence type="predicted"/>
<evidence type="ECO:0000313" key="1">
    <source>
        <dbReference type="EMBL" id="ADD69386.1"/>
    </source>
</evidence>
<dbReference type="Proteomes" id="UP000002012">
    <property type="component" value="Chromosome"/>
</dbReference>
<evidence type="ECO:0008006" key="3">
    <source>
        <dbReference type="Google" id="ProtNLM"/>
    </source>
</evidence>
<protein>
    <recommendedName>
        <fullName evidence="3">PBS lyase HEAT domain protein repeat-containing protein</fullName>
    </recommendedName>
</protein>
<organism evidence="1 2">
    <name type="scientific">Denitrovibrio acetiphilus (strain DSM 12809 / NBRC 114555 / N2460)</name>
    <dbReference type="NCBI Taxonomy" id="522772"/>
    <lineage>
        <taxon>Bacteria</taxon>
        <taxon>Pseudomonadati</taxon>
        <taxon>Deferribacterota</taxon>
        <taxon>Deferribacteres</taxon>
        <taxon>Deferribacterales</taxon>
        <taxon>Geovibrionaceae</taxon>
        <taxon>Denitrovibrio</taxon>
    </lineage>
</organism>
<dbReference type="KEGG" id="dap:Dacet_2628"/>
<dbReference type="RefSeq" id="WP_013011883.1">
    <property type="nucleotide sequence ID" value="NC_013943.1"/>
</dbReference>
<dbReference type="SUPFAM" id="SSF48371">
    <property type="entry name" value="ARM repeat"/>
    <property type="match status" value="1"/>
</dbReference>
<dbReference type="STRING" id="522772.Dacet_2628"/>
<dbReference type="PaxDb" id="522772-Dacet_2628"/>
<dbReference type="Gene3D" id="1.25.10.10">
    <property type="entry name" value="Leucine-rich Repeat Variant"/>
    <property type="match status" value="2"/>
</dbReference>
<dbReference type="InParanoid" id="D4H530"/>
<evidence type="ECO:0000313" key="2">
    <source>
        <dbReference type="Proteomes" id="UP000002012"/>
    </source>
</evidence>
<sequence>MKTGKPKIKIDISTVDGLRKALTHPEIPVRIATLREIGKSAEKVTAIAEREGEDLLQILTDLCRSAKDPVIRKAFAYAVLSLDDGTRTDFAESEFAESESDDVITLCASKLSGLSEDERLDFFTPFLLNGQSSTKARIAANLLAHSKKLSVELAVRVAVLSDHDVSVPVPDAETLHLWLKELTGVYPFRARNLLLKKEGYFENLLKFWGELPREVCLWSLGVMKDRDVLRHEPLLLNILKNEEDEEVLSRVLGILCSLPAGSIDDSAFAGFLRHSSPEVRASAVGLLSQPVDWQQLLDSEESEKVRIAVIAGIGRLGCKDECGLLGKFFEDQSWRIRAAAVNSLVALAPESVPIVKQYADHDSEDVRAAAAQAFQRIQTTGARL</sequence>
<dbReference type="OrthoDB" id="10021210at2"/>
<name>D4H530_DENA2</name>
<keyword evidence="2" id="KW-1185">Reference proteome</keyword>
<gene>
    <name evidence="1" type="ordered locus">Dacet_2628</name>
</gene>
<dbReference type="HOGENOM" id="CLU_719094_0_0_0"/>